<feature type="compositionally biased region" description="Low complexity" evidence="2">
    <location>
        <begin position="576"/>
        <end position="587"/>
    </location>
</feature>
<reference evidence="4 5" key="1">
    <citation type="journal article" date="2019" name="Fungal Biol. Biotechnol.">
        <title>Draft genome sequence of fastidious pathogen Ceratobasidium theobromae, which causes vascular-streak dieback in Theobroma cacao.</title>
        <authorList>
            <person name="Ali S.S."/>
            <person name="Asman A."/>
            <person name="Shao J."/>
            <person name="Firmansyah A.P."/>
            <person name="Susilo A.W."/>
            <person name="Rosmana A."/>
            <person name="McMahon P."/>
            <person name="Junaid M."/>
            <person name="Guest D."/>
            <person name="Kheng T.Y."/>
            <person name="Meinhardt L.W."/>
            <person name="Bailey B.A."/>
        </authorList>
    </citation>
    <scope>NUCLEOTIDE SEQUENCE [LARGE SCALE GENOMIC DNA]</scope>
    <source>
        <strain evidence="4 5">CT2</strain>
    </source>
</reference>
<gene>
    <name evidence="4" type="ORF">CTheo_7945</name>
</gene>
<feature type="transmembrane region" description="Helical" evidence="3">
    <location>
        <begin position="125"/>
        <end position="145"/>
    </location>
</feature>
<accession>A0A5N5QA43</accession>
<feature type="compositionally biased region" description="Low complexity" evidence="2">
    <location>
        <begin position="602"/>
        <end position="631"/>
    </location>
</feature>
<sequence length="903" mass="98800">MAHQPLSPNNWIEISASYQWYLEEKRRVIAEQGRKVIDSLPENDAACGELLGLVVEFIVARYPTLFNRLPETTLDGKELDGIYSRVTRERYQWIKGCPPEGVEGLKIISRLTENDFLMARERDDGHIYIVGGLVAFPAMIGFYLLSEKIGKSMHDVHLPVPQFNEKLLTTLKRMDPNAPFERSSWEIVDDNNLFFHNIAALPEGGKCMVDPADLYLRIDRQAFRKLPRSRVITFAVHPLIKKMRDIREDSPLVPALLSKIHEESSKDLMDYKVAPAYFAELKPWLEAATKDQIARGLLQGDEEPKNFRDIRRPDDILVPPRLGLLDLRSRMHSHQQGYIYLVIEPNQITSRRFQSSPLVYPPTHSPHVVRGPDNTNDDPHSLYGTEDRIILDPGSRVWKVGFSGEGKPRDVFSVNDGEGLWNFNAMRAAAEREEFERSIEQKIQDWLRKVFYNHVLALLAAGRITGLVIDCGHLETTVLPVGLELKIKKINLIAPAGILFPAIIFPSLYNTPGRRTFNYASSSHASATCVPANQRATRVPAHILTDALVEMVKTRACFVSDPIPPSEDQDVTMMEAAPSSSASVSDADQYDTPPASEAQFPTTGSSTTGSVTGSLSDSAAGSVSGSVAGGPSRRGERGSDPMAAHSQATDLQIAVGSGAGRGVLIIPGWVRERAAEVLFVGGDVDERSVAETVLDTLRKVPVDLRKELISSILVVGGTSMLPGFISRLYTEIGSSLSAPASSPETPPLSEPPSPTTPTVSKLPRLVPPPRPSSTKRGVRQPYDPYVRLRPLAPHLAILNAPAGVGGAHQNSGKAPAFAPAALPWVGGSLAGALKIGGEEISRERYDEALLAMEDEEGEIPSVSGRAIGRREGHFLPDWTKGVMMAGAPNAAIVPPGDEMDTTM</sequence>
<comment type="caution">
    <text evidence="4">The sequence shown here is derived from an EMBL/GenBank/DDBJ whole genome shotgun (WGS) entry which is preliminary data.</text>
</comment>
<dbReference type="Proteomes" id="UP000383932">
    <property type="component" value="Unassembled WGS sequence"/>
</dbReference>
<feature type="region of interest" description="Disordered" evidence="2">
    <location>
        <begin position="576"/>
        <end position="647"/>
    </location>
</feature>
<dbReference type="SUPFAM" id="SSF53067">
    <property type="entry name" value="Actin-like ATPase domain"/>
    <property type="match status" value="1"/>
</dbReference>
<dbReference type="InterPro" id="IPR043129">
    <property type="entry name" value="ATPase_NBD"/>
</dbReference>
<evidence type="ECO:0000256" key="2">
    <source>
        <dbReference type="SAM" id="MobiDB-lite"/>
    </source>
</evidence>
<dbReference type="OrthoDB" id="5043642at2759"/>
<organism evidence="4 5">
    <name type="scientific">Ceratobasidium theobromae</name>
    <dbReference type="NCBI Taxonomy" id="1582974"/>
    <lineage>
        <taxon>Eukaryota</taxon>
        <taxon>Fungi</taxon>
        <taxon>Dikarya</taxon>
        <taxon>Basidiomycota</taxon>
        <taxon>Agaricomycotina</taxon>
        <taxon>Agaricomycetes</taxon>
        <taxon>Cantharellales</taxon>
        <taxon>Ceratobasidiaceae</taxon>
        <taxon>Ceratobasidium</taxon>
    </lineage>
</organism>
<protein>
    <submittedName>
        <fullName evidence="4">Actin-related protein 10</fullName>
    </submittedName>
</protein>
<evidence type="ECO:0000256" key="3">
    <source>
        <dbReference type="SAM" id="Phobius"/>
    </source>
</evidence>
<proteinExistence type="inferred from homology"/>
<evidence type="ECO:0000256" key="1">
    <source>
        <dbReference type="RuleBase" id="RU000487"/>
    </source>
</evidence>
<dbReference type="PANTHER" id="PTHR11937">
    <property type="entry name" value="ACTIN"/>
    <property type="match status" value="1"/>
</dbReference>
<evidence type="ECO:0000313" key="4">
    <source>
        <dbReference type="EMBL" id="KAB5588615.1"/>
    </source>
</evidence>
<keyword evidence="3" id="KW-0472">Membrane</keyword>
<keyword evidence="3" id="KW-0812">Transmembrane</keyword>
<dbReference type="InterPro" id="IPR004000">
    <property type="entry name" value="Actin"/>
</dbReference>
<dbReference type="AlphaFoldDB" id="A0A5N5QA43"/>
<dbReference type="Pfam" id="PF00022">
    <property type="entry name" value="Actin"/>
    <property type="match status" value="1"/>
</dbReference>
<keyword evidence="3" id="KW-1133">Transmembrane helix</keyword>
<name>A0A5N5QA43_9AGAM</name>
<dbReference type="EMBL" id="SSOP01000408">
    <property type="protein sequence ID" value="KAB5588615.1"/>
    <property type="molecule type" value="Genomic_DNA"/>
</dbReference>
<comment type="similarity">
    <text evidence="1">Belongs to the actin family.</text>
</comment>
<dbReference type="Pfam" id="PF11927">
    <property type="entry name" value="HODM_asu-like"/>
    <property type="match status" value="1"/>
</dbReference>
<feature type="compositionally biased region" description="Pro residues" evidence="2">
    <location>
        <begin position="744"/>
        <end position="755"/>
    </location>
</feature>
<dbReference type="InterPro" id="IPR021848">
    <property type="entry name" value="HODM_asu-like"/>
</dbReference>
<dbReference type="SMART" id="SM00268">
    <property type="entry name" value="ACTIN"/>
    <property type="match status" value="1"/>
</dbReference>
<evidence type="ECO:0000313" key="5">
    <source>
        <dbReference type="Proteomes" id="UP000383932"/>
    </source>
</evidence>
<keyword evidence="5" id="KW-1185">Reference proteome</keyword>
<feature type="region of interest" description="Disordered" evidence="2">
    <location>
        <begin position="736"/>
        <end position="782"/>
    </location>
</feature>
<dbReference type="Gene3D" id="3.30.420.40">
    <property type="match status" value="1"/>
</dbReference>